<evidence type="ECO:0008006" key="6">
    <source>
        <dbReference type="Google" id="ProtNLM"/>
    </source>
</evidence>
<feature type="compositionally biased region" description="Low complexity" evidence="1">
    <location>
        <begin position="107"/>
        <end position="119"/>
    </location>
</feature>
<keyword evidence="3" id="KW-0732">Signal</keyword>
<feature type="compositionally biased region" description="Low complexity" evidence="1">
    <location>
        <begin position="202"/>
        <end position="221"/>
    </location>
</feature>
<feature type="compositionally biased region" description="Basic and acidic residues" evidence="1">
    <location>
        <begin position="301"/>
        <end position="323"/>
    </location>
</feature>
<feature type="compositionally biased region" description="Pro residues" evidence="1">
    <location>
        <begin position="170"/>
        <end position="185"/>
    </location>
</feature>
<sequence length="733" mass="72136">MKARLALTALIGALLALAGAPAHAEPPATGKYYVVGEPVNGRPEYLYAIALKTLGDGNRYPEIAELNLGRTQPDGGALDSGGAVRPGWVLVLPADAGGEGVQDGPLPAIAPRPVATRPAAAPPRPESTGSAGILWGFAFVFMLLLVFAVVNILHSGARAAALAASRPGGRPLPGPGDPPPPPAPPGTALAEADEDDEEDAGLDLAVSAASSAGWGRSSPPAEEGTRPATPDQRETWGPPAGETATVRIGPSGGFVPPGAPAKRGEDQTDPDPGVRVTAASSAPETPVALSTSDGGAAGASRADDATRDDGGAGDALHDPERSAATDSAATDSAATDSAATDSAEISSAAPSPATSGSAARSSAPSGSVASGPVASGSAGTTSGAVTTSAATSPAAVTTPAAAASPATSAAVTTPAVSAAGVAGSGASRTEEAPTETFAAPGAEPTASRFAPRTETFAPVAAEVPAGASAFAADEPGETFAARVPEEAVAAFAEPAVTPWKSRVLATAGAPARGRSTVDVPLPDEPITATSAGTGAPRRPSPGGRGPAGPKPPLPGPGDDEPELNEAVRAEEGTVVVRLSGLGAVRSAPAYAWLAEDDLPMGGIVPLVLGRRDGWLLHADLGRTPDCVAITGPLAAVRRQAAGYARRLHETGHGVSVIGGALGDRIVPGLRLDRVPEPPAPGAEPPAPQVVFCSAEDAAATTGIRRLAAATAGRIVPVILGPAASARWTLHLHG</sequence>
<feature type="transmembrane region" description="Helical" evidence="2">
    <location>
        <begin position="133"/>
        <end position="153"/>
    </location>
</feature>
<keyword evidence="5" id="KW-1185">Reference proteome</keyword>
<feature type="compositionally biased region" description="Low complexity" evidence="1">
    <location>
        <begin position="291"/>
        <end position="300"/>
    </location>
</feature>
<dbReference type="Proteomes" id="UP001183643">
    <property type="component" value="Unassembled WGS sequence"/>
</dbReference>
<proteinExistence type="predicted"/>
<evidence type="ECO:0000256" key="1">
    <source>
        <dbReference type="SAM" id="MobiDB-lite"/>
    </source>
</evidence>
<evidence type="ECO:0000256" key="3">
    <source>
        <dbReference type="SAM" id="SignalP"/>
    </source>
</evidence>
<evidence type="ECO:0000313" key="4">
    <source>
        <dbReference type="EMBL" id="MDR7274230.1"/>
    </source>
</evidence>
<feature type="signal peptide" evidence="3">
    <location>
        <begin position="1"/>
        <end position="24"/>
    </location>
</feature>
<dbReference type="AlphaFoldDB" id="A0AAE4CA35"/>
<keyword evidence="2" id="KW-0472">Membrane</keyword>
<feature type="region of interest" description="Disordered" evidence="1">
    <location>
        <begin position="101"/>
        <end position="127"/>
    </location>
</feature>
<feature type="chain" id="PRO_5042274549" description="LysM domain-containing protein" evidence="3">
    <location>
        <begin position="25"/>
        <end position="733"/>
    </location>
</feature>
<feature type="region of interest" description="Disordered" evidence="1">
    <location>
        <begin position="508"/>
        <end position="562"/>
    </location>
</feature>
<accession>A0AAE4CA35</accession>
<keyword evidence="2" id="KW-0812">Transmembrane</keyword>
<dbReference type="EMBL" id="JAVDYB010000001">
    <property type="protein sequence ID" value="MDR7274230.1"/>
    <property type="molecule type" value="Genomic_DNA"/>
</dbReference>
<feature type="region of interest" description="Disordered" evidence="1">
    <location>
        <begin position="164"/>
        <end position="448"/>
    </location>
</feature>
<gene>
    <name evidence="4" type="ORF">J2S41_001008</name>
</gene>
<name>A0AAE4CA35_9ACTN</name>
<organism evidence="4 5">
    <name type="scientific">Catenuloplanes atrovinosus</name>
    <dbReference type="NCBI Taxonomy" id="137266"/>
    <lineage>
        <taxon>Bacteria</taxon>
        <taxon>Bacillati</taxon>
        <taxon>Actinomycetota</taxon>
        <taxon>Actinomycetes</taxon>
        <taxon>Micromonosporales</taxon>
        <taxon>Micromonosporaceae</taxon>
        <taxon>Catenuloplanes</taxon>
    </lineage>
</organism>
<comment type="caution">
    <text evidence="4">The sequence shown here is derived from an EMBL/GenBank/DDBJ whole genome shotgun (WGS) entry which is preliminary data.</text>
</comment>
<feature type="compositionally biased region" description="Acidic residues" evidence="1">
    <location>
        <begin position="191"/>
        <end position="201"/>
    </location>
</feature>
<evidence type="ECO:0000313" key="5">
    <source>
        <dbReference type="Proteomes" id="UP001183643"/>
    </source>
</evidence>
<feature type="compositionally biased region" description="Low complexity" evidence="1">
    <location>
        <begin position="531"/>
        <end position="541"/>
    </location>
</feature>
<keyword evidence="2" id="KW-1133">Transmembrane helix</keyword>
<protein>
    <recommendedName>
        <fullName evidence="6">LysM domain-containing protein</fullName>
    </recommendedName>
</protein>
<reference evidence="4" key="1">
    <citation type="submission" date="2023-07" db="EMBL/GenBank/DDBJ databases">
        <title>Sequencing the genomes of 1000 actinobacteria strains.</title>
        <authorList>
            <person name="Klenk H.-P."/>
        </authorList>
    </citation>
    <scope>NUCLEOTIDE SEQUENCE</scope>
    <source>
        <strain evidence="4">DSM 44707</strain>
    </source>
</reference>
<feature type="compositionally biased region" description="Low complexity" evidence="1">
    <location>
        <begin position="324"/>
        <end position="427"/>
    </location>
</feature>
<dbReference type="RefSeq" id="WP_310363645.1">
    <property type="nucleotide sequence ID" value="NZ_JAVDYB010000001.1"/>
</dbReference>
<evidence type="ECO:0000256" key="2">
    <source>
        <dbReference type="SAM" id="Phobius"/>
    </source>
</evidence>